<dbReference type="OrthoDB" id="4224345at2"/>
<comment type="caution">
    <text evidence="2">The sequence shown here is derived from an EMBL/GenBank/DDBJ whole genome shotgun (WGS) entry which is preliminary data.</text>
</comment>
<protein>
    <submittedName>
        <fullName evidence="2">Uncharacterized protein</fullName>
    </submittedName>
</protein>
<accession>A0A542ZGW9</accession>
<feature type="chain" id="PRO_5039420982" evidence="1">
    <location>
        <begin position="23"/>
        <end position="202"/>
    </location>
</feature>
<name>A0A542ZGW9_9MICO</name>
<organism evidence="2 3">
    <name type="scientific">Oryzihumus leptocrescens</name>
    <dbReference type="NCBI Taxonomy" id="297536"/>
    <lineage>
        <taxon>Bacteria</taxon>
        <taxon>Bacillati</taxon>
        <taxon>Actinomycetota</taxon>
        <taxon>Actinomycetes</taxon>
        <taxon>Micrococcales</taxon>
        <taxon>Intrasporangiaceae</taxon>
        <taxon>Oryzihumus</taxon>
    </lineage>
</organism>
<evidence type="ECO:0000256" key="1">
    <source>
        <dbReference type="SAM" id="SignalP"/>
    </source>
</evidence>
<dbReference type="RefSeq" id="WP_141787596.1">
    <property type="nucleotide sequence ID" value="NZ_BAAAKX010000004.1"/>
</dbReference>
<proteinExistence type="predicted"/>
<keyword evidence="1" id="KW-0732">Signal</keyword>
<evidence type="ECO:0000313" key="2">
    <source>
        <dbReference type="EMBL" id="TQL59593.1"/>
    </source>
</evidence>
<feature type="signal peptide" evidence="1">
    <location>
        <begin position="1"/>
        <end position="22"/>
    </location>
</feature>
<dbReference type="Proteomes" id="UP000319514">
    <property type="component" value="Unassembled WGS sequence"/>
</dbReference>
<dbReference type="PROSITE" id="PS51257">
    <property type="entry name" value="PROKAR_LIPOPROTEIN"/>
    <property type="match status" value="1"/>
</dbReference>
<reference evidence="2 3" key="1">
    <citation type="submission" date="2019-06" db="EMBL/GenBank/DDBJ databases">
        <title>Sequencing the genomes of 1000 actinobacteria strains.</title>
        <authorList>
            <person name="Klenk H.-P."/>
        </authorList>
    </citation>
    <scope>NUCLEOTIDE SEQUENCE [LARGE SCALE GENOMIC DNA]</scope>
    <source>
        <strain evidence="2 3">DSM 18082</strain>
    </source>
</reference>
<dbReference type="AlphaFoldDB" id="A0A542ZGW9"/>
<dbReference type="EMBL" id="VFOQ01000001">
    <property type="protein sequence ID" value="TQL59593.1"/>
    <property type="molecule type" value="Genomic_DNA"/>
</dbReference>
<sequence length="202" mass="21090">MRRTLLLLSLTLSALGCATATASALPSPDPTRAPVGLVGPYAAPPFASQCRFLRYGEGEQPPLGVAGRDPLCVEYAKRDITVDNGGAARFLLAEPSRFAVAGQACRYWQVDHWSVQVDRADTAVVTWDGSYWFDRTQGTAGARLRNLAVDGQPVGIATAAEAVRPVSAALADQLLRYAGGPSGGGLALTPPPATLACPRVAS</sequence>
<evidence type="ECO:0000313" key="3">
    <source>
        <dbReference type="Proteomes" id="UP000319514"/>
    </source>
</evidence>
<gene>
    <name evidence="2" type="ORF">FB474_0952</name>
</gene>
<keyword evidence="3" id="KW-1185">Reference proteome</keyword>